<dbReference type="STRING" id="84588.SYNW0131"/>
<accession>Q7U9X1</accession>
<dbReference type="InterPro" id="IPR017804">
    <property type="entry name" value="MeTrfase_EgtD-like"/>
</dbReference>
<dbReference type="Gene3D" id="3.40.50.150">
    <property type="entry name" value="Vaccinia Virus protein VP39"/>
    <property type="match status" value="1"/>
</dbReference>
<dbReference type="GO" id="GO:0032259">
    <property type="term" value="P:methylation"/>
    <property type="evidence" value="ECO:0007669"/>
    <property type="project" value="UniProtKB-KW"/>
</dbReference>
<dbReference type="InterPro" id="IPR029063">
    <property type="entry name" value="SAM-dependent_MTases_sf"/>
</dbReference>
<organism evidence="4 5">
    <name type="scientific">Parasynechococcus marenigrum (strain WH8102)</name>
    <dbReference type="NCBI Taxonomy" id="84588"/>
    <lineage>
        <taxon>Bacteria</taxon>
        <taxon>Bacillati</taxon>
        <taxon>Cyanobacteriota</taxon>
        <taxon>Cyanophyceae</taxon>
        <taxon>Synechococcales</taxon>
        <taxon>Prochlorococcaceae</taxon>
        <taxon>Parasynechococcus</taxon>
        <taxon>Parasynechococcus marenigrum</taxon>
    </lineage>
</organism>
<dbReference type="HOGENOM" id="CLU_049766_1_1_3"/>
<dbReference type="RefSeq" id="WP_011127008.1">
    <property type="nucleotide sequence ID" value="NC_005070.1"/>
</dbReference>
<evidence type="ECO:0000259" key="3">
    <source>
        <dbReference type="Pfam" id="PF10017"/>
    </source>
</evidence>
<dbReference type="KEGG" id="syw:SYNW0131"/>
<reference evidence="4 5" key="1">
    <citation type="journal article" date="2003" name="Nature">
        <title>The genome of a motile marine Synechococcus.</title>
        <authorList>
            <person name="Palenik B."/>
            <person name="Brahamsha B."/>
            <person name="Larimer F."/>
            <person name="Land M."/>
            <person name="Hauser L."/>
            <person name="Chain P."/>
            <person name="Lamerdin J."/>
            <person name="Regala W."/>
            <person name="Allen E.A."/>
            <person name="McCarren J."/>
            <person name="Paulsen I."/>
            <person name="Dufresne A."/>
            <person name="Partensky F."/>
            <person name="Webb E."/>
            <person name="Waterbury J."/>
        </authorList>
    </citation>
    <scope>NUCLEOTIDE SEQUENCE [LARGE SCALE GENOMIC DNA]</scope>
    <source>
        <strain evidence="4 5">WH8102</strain>
    </source>
</reference>
<evidence type="ECO:0000313" key="5">
    <source>
        <dbReference type="Proteomes" id="UP000001422"/>
    </source>
</evidence>
<dbReference type="eggNOG" id="COG4301">
    <property type="taxonomic scope" value="Bacteria"/>
</dbReference>
<dbReference type="InterPro" id="IPR051128">
    <property type="entry name" value="EgtD_Methyltrsf_superfamily"/>
</dbReference>
<keyword evidence="1" id="KW-0489">Methyltransferase</keyword>
<dbReference type="EMBL" id="BX569689">
    <property type="protein sequence ID" value="CAE06646.1"/>
    <property type="molecule type" value="Genomic_DNA"/>
</dbReference>
<dbReference type="InterPro" id="IPR019257">
    <property type="entry name" value="MeTrfase_dom"/>
</dbReference>
<protein>
    <recommendedName>
        <fullName evidence="3">Histidine-specific methyltransferase SAM-dependent domain-containing protein</fullName>
    </recommendedName>
</protein>
<dbReference type="NCBIfam" id="TIGR03438">
    <property type="entry name" value="egtD_ergothio"/>
    <property type="match status" value="1"/>
</dbReference>
<evidence type="ECO:0000256" key="1">
    <source>
        <dbReference type="ARBA" id="ARBA00022603"/>
    </source>
</evidence>
<dbReference type="PIRSF" id="PIRSF018005">
    <property type="entry name" value="UCP018005"/>
    <property type="match status" value="1"/>
</dbReference>
<dbReference type="PANTHER" id="PTHR43397:SF1">
    <property type="entry name" value="ERGOTHIONEINE BIOSYNTHESIS PROTEIN 1"/>
    <property type="match status" value="1"/>
</dbReference>
<dbReference type="AlphaFoldDB" id="Q7U9X1"/>
<evidence type="ECO:0000256" key="2">
    <source>
        <dbReference type="ARBA" id="ARBA00022679"/>
    </source>
</evidence>
<name>Q7U9X1_PARMW</name>
<evidence type="ECO:0000313" key="4">
    <source>
        <dbReference type="EMBL" id="CAE06646.1"/>
    </source>
</evidence>
<proteinExistence type="predicted"/>
<sequence>MTIELLDLHPEPADLRRLVEEGLRSSPRQLPAWLLYDGEGSRLFAAICEQPEYSLTRTELALLDQHAKAMAAAVGKGVMVEFGIGHAPKVSPLLNAMEASSFVALDISRSALQEALEGLKADHPTVSMLGICCDHSQLDVLPAHPLLDGQPLVGFFPGSSLGNFRPDEAVELLRRFRHLLRGGPLLLGLDQPRDPTLLEAAYDDAAGVSAAFARNLLTRLNRDLQGDIDPTSFSYRARWQPQASRIEMALVSRCDQTLQLAGRPWSFTSGDLWITEHSVKYSPTAAADLALRAGWRIEQRWHDAEDHLSMHLLLPAD</sequence>
<feature type="domain" description="Histidine-specific methyltransferase SAM-dependent" evidence="3">
    <location>
        <begin position="16"/>
        <end position="313"/>
    </location>
</feature>
<gene>
    <name evidence="4" type="ordered locus">SYNW0131</name>
</gene>
<dbReference type="Proteomes" id="UP000001422">
    <property type="component" value="Chromosome"/>
</dbReference>
<dbReference type="Pfam" id="PF10017">
    <property type="entry name" value="Methyltransf_33"/>
    <property type="match status" value="1"/>
</dbReference>
<keyword evidence="2" id="KW-0808">Transferase</keyword>
<dbReference type="GO" id="GO:0008168">
    <property type="term" value="F:methyltransferase activity"/>
    <property type="evidence" value="ECO:0007669"/>
    <property type="project" value="UniProtKB-KW"/>
</dbReference>
<dbReference type="PANTHER" id="PTHR43397">
    <property type="entry name" value="ERGOTHIONEINE BIOSYNTHESIS PROTEIN 1"/>
    <property type="match status" value="1"/>
</dbReference>
<keyword evidence="5" id="KW-1185">Reference proteome</keyword>
<dbReference type="InterPro" id="IPR035094">
    <property type="entry name" value="EgtD"/>
</dbReference>